<organism evidence="4 5">
    <name type="scientific">Ladona fulva</name>
    <name type="common">Scarce chaser dragonfly</name>
    <name type="synonym">Libellula fulva</name>
    <dbReference type="NCBI Taxonomy" id="123851"/>
    <lineage>
        <taxon>Eukaryota</taxon>
        <taxon>Metazoa</taxon>
        <taxon>Ecdysozoa</taxon>
        <taxon>Arthropoda</taxon>
        <taxon>Hexapoda</taxon>
        <taxon>Insecta</taxon>
        <taxon>Pterygota</taxon>
        <taxon>Palaeoptera</taxon>
        <taxon>Odonata</taxon>
        <taxon>Epiprocta</taxon>
        <taxon>Anisoptera</taxon>
        <taxon>Libelluloidea</taxon>
        <taxon>Libellulidae</taxon>
        <taxon>Ladona</taxon>
    </lineage>
</organism>
<dbReference type="Pfam" id="PF00271">
    <property type="entry name" value="Helicase_C"/>
    <property type="match status" value="1"/>
</dbReference>
<dbReference type="PROSITE" id="PS51194">
    <property type="entry name" value="HELICASE_CTER"/>
    <property type="match status" value="1"/>
</dbReference>
<accession>A0A8K0KP73</accession>
<keyword evidence="1" id="KW-0378">Hydrolase</keyword>
<feature type="compositionally biased region" description="Basic and acidic residues" evidence="2">
    <location>
        <begin position="20"/>
        <end position="30"/>
    </location>
</feature>
<proteinExistence type="predicted"/>
<feature type="domain" description="Helicase C-terminal" evidence="3">
    <location>
        <begin position="120"/>
        <end position="280"/>
    </location>
</feature>
<dbReference type="PANTHER" id="PTHR10799">
    <property type="entry name" value="SNF2/RAD54 HELICASE FAMILY"/>
    <property type="match status" value="1"/>
</dbReference>
<protein>
    <recommendedName>
        <fullName evidence="3">Helicase C-terminal domain-containing protein</fullName>
    </recommendedName>
</protein>
<dbReference type="OrthoDB" id="448448at2759"/>
<dbReference type="InterPro" id="IPR049730">
    <property type="entry name" value="SNF2/RAD54-like_C"/>
</dbReference>
<feature type="non-terminal residue" evidence="4">
    <location>
        <position position="297"/>
    </location>
</feature>
<name>A0A8K0KP73_LADFU</name>
<evidence type="ECO:0000256" key="2">
    <source>
        <dbReference type="SAM" id="MobiDB-lite"/>
    </source>
</evidence>
<comment type="caution">
    <text evidence="4">The sequence shown here is derived from an EMBL/GenBank/DDBJ whole genome shotgun (WGS) entry which is preliminary data.</text>
</comment>
<dbReference type="SMART" id="SM00490">
    <property type="entry name" value="HELICc"/>
    <property type="match status" value="1"/>
</dbReference>
<dbReference type="EMBL" id="KZ309469">
    <property type="protein sequence ID" value="KAG8238929.1"/>
    <property type="molecule type" value="Genomic_DNA"/>
</dbReference>
<dbReference type="Gene3D" id="3.40.50.300">
    <property type="entry name" value="P-loop containing nucleotide triphosphate hydrolases"/>
    <property type="match status" value="1"/>
</dbReference>
<dbReference type="SUPFAM" id="SSF52540">
    <property type="entry name" value="P-loop containing nucleoside triphosphate hydrolases"/>
    <property type="match status" value="1"/>
</dbReference>
<dbReference type="Proteomes" id="UP000792457">
    <property type="component" value="Unassembled WGS sequence"/>
</dbReference>
<gene>
    <name evidence="4" type="ORF">J437_LFUL000766</name>
</gene>
<evidence type="ECO:0000259" key="3">
    <source>
        <dbReference type="PROSITE" id="PS51194"/>
    </source>
</evidence>
<dbReference type="InterPro" id="IPR027417">
    <property type="entry name" value="P-loop_NTPase"/>
</dbReference>
<feature type="region of interest" description="Disordered" evidence="2">
    <location>
        <begin position="1"/>
        <end position="31"/>
    </location>
</feature>
<evidence type="ECO:0000256" key="1">
    <source>
        <dbReference type="ARBA" id="ARBA00022801"/>
    </source>
</evidence>
<keyword evidence="5" id="KW-1185">Reference proteome</keyword>
<reference evidence="4" key="1">
    <citation type="submission" date="2013-04" db="EMBL/GenBank/DDBJ databases">
        <authorList>
            <person name="Qu J."/>
            <person name="Murali S.C."/>
            <person name="Bandaranaike D."/>
            <person name="Bellair M."/>
            <person name="Blankenburg K."/>
            <person name="Chao H."/>
            <person name="Dinh H."/>
            <person name="Doddapaneni H."/>
            <person name="Downs B."/>
            <person name="Dugan-Rocha S."/>
            <person name="Elkadiri S."/>
            <person name="Gnanaolivu R.D."/>
            <person name="Hernandez B."/>
            <person name="Javaid M."/>
            <person name="Jayaseelan J.C."/>
            <person name="Lee S."/>
            <person name="Li M."/>
            <person name="Ming W."/>
            <person name="Munidasa M."/>
            <person name="Muniz J."/>
            <person name="Nguyen L."/>
            <person name="Ongeri F."/>
            <person name="Osuji N."/>
            <person name="Pu L.-L."/>
            <person name="Puazo M."/>
            <person name="Qu C."/>
            <person name="Quiroz J."/>
            <person name="Raj R."/>
            <person name="Weissenberger G."/>
            <person name="Xin Y."/>
            <person name="Zou X."/>
            <person name="Han Y."/>
            <person name="Richards S."/>
            <person name="Worley K."/>
            <person name="Muzny D."/>
            <person name="Gibbs R."/>
        </authorList>
    </citation>
    <scope>NUCLEOTIDE SEQUENCE</scope>
    <source>
        <strain evidence="4">Sampled in the wild</strain>
    </source>
</reference>
<sequence length="297" mass="34286">HIGDNEEDVSESKRKRPRKSEKEASAKKDQPNGLAIMMQLRKVANHPLLIRTLYDDKNIREMAAILQKDPSYQEENLNYIIEDLEILSDYELHRLCLGFKSILRYKLEKNKLLASGKFQKFDEIFPALKKEGHRVLIFSQFIMMIDLIGDYLACNGYRFLRLDGSTPVPERQTLIDEYNRDEDIFAFMLSTRAGGMGINLTSADTVIIHDLDFNPYNDKQAEDRCHRVGQQRDVTIMRFICKDTIEEGIYTIAQEKLNLEKEITTSSEGSGDVKDSKNIAWLLKQIMSHDTKTSQAK</sequence>
<dbReference type="InterPro" id="IPR001650">
    <property type="entry name" value="Helicase_C-like"/>
</dbReference>
<dbReference type="AlphaFoldDB" id="A0A8K0KP73"/>
<evidence type="ECO:0000313" key="4">
    <source>
        <dbReference type="EMBL" id="KAG8238929.1"/>
    </source>
</evidence>
<dbReference type="GO" id="GO:0016787">
    <property type="term" value="F:hydrolase activity"/>
    <property type="evidence" value="ECO:0007669"/>
    <property type="project" value="UniProtKB-KW"/>
</dbReference>
<dbReference type="CDD" id="cd18793">
    <property type="entry name" value="SF2_C_SNF"/>
    <property type="match status" value="1"/>
</dbReference>
<reference evidence="4" key="2">
    <citation type="submission" date="2017-10" db="EMBL/GenBank/DDBJ databases">
        <title>Ladona fulva Genome sequencing and assembly.</title>
        <authorList>
            <person name="Murali S."/>
            <person name="Richards S."/>
            <person name="Bandaranaike D."/>
            <person name="Bellair M."/>
            <person name="Blankenburg K."/>
            <person name="Chao H."/>
            <person name="Dinh H."/>
            <person name="Doddapaneni H."/>
            <person name="Dugan-Rocha S."/>
            <person name="Elkadiri S."/>
            <person name="Gnanaolivu R."/>
            <person name="Hernandez B."/>
            <person name="Skinner E."/>
            <person name="Javaid M."/>
            <person name="Lee S."/>
            <person name="Li M."/>
            <person name="Ming W."/>
            <person name="Munidasa M."/>
            <person name="Muniz J."/>
            <person name="Nguyen L."/>
            <person name="Hughes D."/>
            <person name="Osuji N."/>
            <person name="Pu L.-L."/>
            <person name="Puazo M."/>
            <person name="Qu C."/>
            <person name="Quiroz J."/>
            <person name="Raj R."/>
            <person name="Weissenberger G."/>
            <person name="Xin Y."/>
            <person name="Zou X."/>
            <person name="Han Y."/>
            <person name="Worley K."/>
            <person name="Muzny D."/>
            <person name="Gibbs R."/>
        </authorList>
    </citation>
    <scope>NUCLEOTIDE SEQUENCE</scope>
    <source>
        <strain evidence="4">Sampled in the wild</strain>
    </source>
</reference>
<evidence type="ECO:0000313" key="5">
    <source>
        <dbReference type="Proteomes" id="UP000792457"/>
    </source>
</evidence>